<dbReference type="Proteomes" id="UP000284751">
    <property type="component" value="Unassembled WGS sequence"/>
</dbReference>
<evidence type="ECO:0000313" key="2">
    <source>
        <dbReference type="Proteomes" id="UP000284751"/>
    </source>
</evidence>
<dbReference type="Gene3D" id="1.10.10.1400">
    <property type="entry name" value="Terminase, small subunit, N-terminal DNA-binding domain, HTH motif"/>
    <property type="match status" value="1"/>
</dbReference>
<comment type="caution">
    <text evidence="1">The sequence shown here is derived from an EMBL/GenBank/DDBJ whole genome shotgun (WGS) entry which is preliminary data.</text>
</comment>
<dbReference type="EMBL" id="QRTC01000021">
    <property type="protein sequence ID" value="RGQ41099.1"/>
    <property type="molecule type" value="Genomic_DNA"/>
</dbReference>
<organism evidence="1 2">
    <name type="scientific">[Clostridium] leptum</name>
    <dbReference type="NCBI Taxonomy" id="1535"/>
    <lineage>
        <taxon>Bacteria</taxon>
        <taxon>Bacillati</taxon>
        <taxon>Bacillota</taxon>
        <taxon>Clostridia</taxon>
        <taxon>Eubacteriales</taxon>
        <taxon>Oscillospiraceae</taxon>
        <taxon>Oscillospiraceae incertae sedis</taxon>
    </lineage>
</organism>
<dbReference type="AlphaFoldDB" id="A0A412AXK9"/>
<evidence type="ECO:0000313" key="1">
    <source>
        <dbReference type="EMBL" id="RGQ41099.1"/>
    </source>
</evidence>
<gene>
    <name evidence="1" type="ORF">DWY99_06595</name>
</gene>
<sequence length="142" mass="16574">MAILKNPRHEKFVQGLIQGMSQRKAYREAFPAASKWKDTTVDVKASKLFSDDKVLVRYEELIDESKNKAILSRIDRMIILTEIAGDDQEKPDSRMKAIDLLNKMDGEYINKLELTQPIDNSIKEMEDYFEQQKKRSSQPFME</sequence>
<reference evidence="1 2" key="1">
    <citation type="submission" date="2018-08" db="EMBL/GenBank/DDBJ databases">
        <title>A genome reference for cultivated species of the human gut microbiota.</title>
        <authorList>
            <person name="Zou Y."/>
            <person name="Xue W."/>
            <person name="Luo G."/>
        </authorList>
    </citation>
    <scope>NUCLEOTIDE SEQUENCE [LARGE SCALE GENOMIC DNA]</scope>
    <source>
        <strain evidence="1 2">AF28-26</strain>
    </source>
</reference>
<name>A0A412AXK9_9FIRM</name>
<protein>
    <submittedName>
        <fullName evidence="1">Terminase</fullName>
    </submittedName>
</protein>
<proteinExistence type="predicted"/>
<dbReference type="InterPro" id="IPR038713">
    <property type="entry name" value="Terminase_Gp1_N_sf"/>
</dbReference>
<accession>A0A412AXK9</accession>